<dbReference type="Proteomes" id="UP000185728">
    <property type="component" value="Unassembled WGS sequence"/>
</dbReference>
<dbReference type="Gene3D" id="2.60.120.10">
    <property type="entry name" value="Jelly Rolls"/>
    <property type="match status" value="1"/>
</dbReference>
<name>A0ABY1L5H5_9FLAO</name>
<dbReference type="InterPro" id="IPR000595">
    <property type="entry name" value="cNMP-bd_dom"/>
</dbReference>
<dbReference type="EMBL" id="FTOB01000011">
    <property type="protein sequence ID" value="SIT11927.1"/>
    <property type="molecule type" value="Genomic_DNA"/>
</dbReference>
<dbReference type="PROSITE" id="PS50042">
    <property type="entry name" value="CNMP_BINDING_3"/>
    <property type="match status" value="1"/>
</dbReference>
<gene>
    <name evidence="2" type="ORF">SAMN05421766_11143</name>
</gene>
<dbReference type="CDD" id="cd00038">
    <property type="entry name" value="CAP_ED"/>
    <property type="match status" value="1"/>
</dbReference>
<feature type="domain" description="Cyclic nucleotide-binding" evidence="1">
    <location>
        <begin position="15"/>
        <end position="115"/>
    </location>
</feature>
<proteinExistence type="predicted"/>
<keyword evidence="3" id="KW-1185">Reference proteome</keyword>
<accession>A0ABY1L5H5</accession>
<reference evidence="2 3" key="1">
    <citation type="submission" date="2017-01" db="EMBL/GenBank/DDBJ databases">
        <authorList>
            <person name="Varghese N."/>
            <person name="Submissions S."/>
        </authorList>
    </citation>
    <scope>NUCLEOTIDE SEQUENCE [LARGE SCALE GENOMIC DNA]</scope>
    <source>
        <strain evidence="2 3">DSM 2061</strain>
    </source>
</reference>
<dbReference type="SUPFAM" id="SSF51206">
    <property type="entry name" value="cAMP-binding domain-like"/>
    <property type="match status" value="1"/>
</dbReference>
<evidence type="ECO:0000259" key="1">
    <source>
        <dbReference type="PROSITE" id="PS50042"/>
    </source>
</evidence>
<evidence type="ECO:0000313" key="3">
    <source>
        <dbReference type="Proteomes" id="UP000185728"/>
    </source>
</evidence>
<evidence type="ECO:0000313" key="2">
    <source>
        <dbReference type="EMBL" id="SIT11927.1"/>
    </source>
</evidence>
<dbReference type="InterPro" id="IPR018490">
    <property type="entry name" value="cNMP-bd_dom_sf"/>
</dbReference>
<dbReference type="RefSeq" id="WP_076457106.1">
    <property type="nucleotide sequence ID" value="NZ_FTOB01000011.1"/>
</dbReference>
<protein>
    <submittedName>
        <fullName evidence="2">cAMP-binding domain of CRP or a regulatory subunit of cAMP-dependent protein kinases</fullName>
    </submittedName>
</protein>
<dbReference type="Pfam" id="PF00027">
    <property type="entry name" value="cNMP_binding"/>
    <property type="match status" value="1"/>
</dbReference>
<organism evidence="2 3">
    <name type="scientific">Zobellia uliginosa</name>
    <dbReference type="NCBI Taxonomy" id="143224"/>
    <lineage>
        <taxon>Bacteria</taxon>
        <taxon>Pseudomonadati</taxon>
        <taxon>Bacteroidota</taxon>
        <taxon>Flavobacteriia</taxon>
        <taxon>Flavobacteriales</taxon>
        <taxon>Flavobacteriaceae</taxon>
        <taxon>Zobellia</taxon>
    </lineage>
</organism>
<dbReference type="InterPro" id="IPR014710">
    <property type="entry name" value="RmlC-like_jellyroll"/>
</dbReference>
<comment type="caution">
    <text evidence="2">The sequence shown here is derived from an EMBL/GenBank/DDBJ whole genome shotgun (WGS) entry which is preliminary data.</text>
</comment>
<sequence length="200" mass="23515">MSSTKTQYLLNYFNNYWTVEQSTVKMLDKCVTERKLKRKENILTEGEKCLHLTFVIKGILKTYHVDKNGNQHNLKFTSENNWLTDFNSLYNNSPSKLFIQAMTPSTILQIKNEDLFLLYDNSPLFDRNMRIVSEEAFIEQQERILQHISSTAHERYLYFLKIYPDLSKRISNIQIASYIGVTPEFLSTIRKKIAAKKVIS</sequence>